<reference evidence="2 3" key="1">
    <citation type="journal article" date="2018" name="Sci. Rep.">
        <title>Genomic signatures of local adaptation to the degree of environmental predictability in rotifers.</title>
        <authorList>
            <person name="Franch-Gras L."/>
            <person name="Hahn C."/>
            <person name="Garcia-Roger E.M."/>
            <person name="Carmona M.J."/>
            <person name="Serra M."/>
            <person name="Gomez A."/>
        </authorList>
    </citation>
    <scope>NUCLEOTIDE SEQUENCE [LARGE SCALE GENOMIC DNA]</scope>
    <source>
        <strain evidence="2">HYR1</strain>
    </source>
</reference>
<dbReference type="EMBL" id="REGN01014209">
    <property type="protein sequence ID" value="RMZ92904.1"/>
    <property type="molecule type" value="Genomic_DNA"/>
</dbReference>
<name>A0A3M7P2K8_BRAPC</name>
<dbReference type="AlphaFoldDB" id="A0A3M7P2K8"/>
<sequence>MPSILLTIKIRIINKRKGTYINKKNNIDKNNIQFTFCFVYLIQLVCHVFFLTWGYGVTIWVSSRRILFDIGYVQANLPNLILRIR</sequence>
<evidence type="ECO:0000256" key="1">
    <source>
        <dbReference type="SAM" id="Phobius"/>
    </source>
</evidence>
<evidence type="ECO:0000313" key="3">
    <source>
        <dbReference type="Proteomes" id="UP000276133"/>
    </source>
</evidence>
<keyword evidence="1" id="KW-1133">Transmembrane helix</keyword>
<keyword evidence="3" id="KW-1185">Reference proteome</keyword>
<gene>
    <name evidence="2" type="ORF">BpHYR1_049609</name>
</gene>
<protein>
    <recommendedName>
        <fullName evidence="4">Transmembrane protein</fullName>
    </recommendedName>
</protein>
<dbReference type="Proteomes" id="UP000276133">
    <property type="component" value="Unassembled WGS sequence"/>
</dbReference>
<keyword evidence="1" id="KW-0812">Transmembrane</keyword>
<evidence type="ECO:0008006" key="4">
    <source>
        <dbReference type="Google" id="ProtNLM"/>
    </source>
</evidence>
<keyword evidence="1" id="KW-0472">Membrane</keyword>
<organism evidence="2 3">
    <name type="scientific">Brachionus plicatilis</name>
    <name type="common">Marine rotifer</name>
    <name type="synonym">Brachionus muelleri</name>
    <dbReference type="NCBI Taxonomy" id="10195"/>
    <lineage>
        <taxon>Eukaryota</taxon>
        <taxon>Metazoa</taxon>
        <taxon>Spiralia</taxon>
        <taxon>Gnathifera</taxon>
        <taxon>Rotifera</taxon>
        <taxon>Eurotatoria</taxon>
        <taxon>Monogononta</taxon>
        <taxon>Pseudotrocha</taxon>
        <taxon>Ploima</taxon>
        <taxon>Brachionidae</taxon>
        <taxon>Brachionus</taxon>
    </lineage>
</organism>
<proteinExistence type="predicted"/>
<evidence type="ECO:0000313" key="2">
    <source>
        <dbReference type="EMBL" id="RMZ92904.1"/>
    </source>
</evidence>
<feature type="transmembrane region" description="Helical" evidence="1">
    <location>
        <begin position="32"/>
        <end position="55"/>
    </location>
</feature>
<accession>A0A3M7P2K8</accession>
<comment type="caution">
    <text evidence="2">The sequence shown here is derived from an EMBL/GenBank/DDBJ whole genome shotgun (WGS) entry which is preliminary data.</text>
</comment>